<evidence type="ECO:0000313" key="2">
    <source>
        <dbReference type="WBParaSite" id="BXY_0876600.1"/>
    </source>
</evidence>
<name>A0A1I7S6X7_BURXY</name>
<evidence type="ECO:0000313" key="1">
    <source>
        <dbReference type="Proteomes" id="UP000095284"/>
    </source>
</evidence>
<dbReference type="Proteomes" id="UP000095284">
    <property type="component" value="Unplaced"/>
</dbReference>
<organism evidence="1 2">
    <name type="scientific">Bursaphelenchus xylophilus</name>
    <name type="common">Pinewood nematode worm</name>
    <name type="synonym">Aphelenchoides xylophilus</name>
    <dbReference type="NCBI Taxonomy" id="6326"/>
    <lineage>
        <taxon>Eukaryota</taxon>
        <taxon>Metazoa</taxon>
        <taxon>Ecdysozoa</taxon>
        <taxon>Nematoda</taxon>
        <taxon>Chromadorea</taxon>
        <taxon>Rhabditida</taxon>
        <taxon>Tylenchina</taxon>
        <taxon>Tylenchomorpha</taxon>
        <taxon>Aphelenchoidea</taxon>
        <taxon>Aphelenchoididae</taxon>
        <taxon>Bursaphelenchus</taxon>
    </lineage>
</organism>
<dbReference type="WBParaSite" id="BXY_0876600.1">
    <property type="protein sequence ID" value="BXY_0876600.1"/>
    <property type="gene ID" value="BXY_0876600"/>
</dbReference>
<sequence>MFLVTLLMNDQQALNMRKIVSIPCLEMMWNLTYGEEIPDDYMEKVHNKLLEMFAKGVKIHNGLKYYGNTY</sequence>
<reference evidence="2" key="1">
    <citation type="submission" date="2016-11" db="UniProtKB">
        <authorList>
            <consortium name="WormBaseParasite"/>
        </authorList>
    </citation>
    <scope>IDENTIFICATION</scope>
</reference>
<accession>A0A1I7S6X7</accession>
<proteinExistence type="predicted"/>
<dbReference type="AlphaFoldDB" id="A0A1I7S6X7"/>
<protein>
    <submittedName>
        <fullName evidence="2">Transposase</fullName>
    </submittedName>
</protein>